<evidence type="ECO:0000313" key="2">
    <source>
        <dbReference type="EMBL" id="GER91098.1"/>
    </source>
</evidence>
<dbReference type="EMBL" id="BKZW01000003">
    <property type="protein sequence ID" value="GER91098.1"/>
    <property type="molecule type" value="Genomic_DNA"/>
</dbReference>
<evidence type="ECO:0000259" key="1">
    <source>
        <dbReference type="Pfam" id="PF12867"/>
    </source>
</evidence>
<organism evidence="2 3">
    <name type="scientific">Dictyobacter vulcani</name>
    <dbReference type="NCBI Taxonomy" id="2607529"/>
    <lineage>
        <taxon>Bacteria</taxon>
        <taxon>Bacillati</taxon>
        <taxon>Chloroflexota</taxon>
        <taxon>Ktedonobacteria</taxon>
        <taxon>Ktedonobacterales</taxon>
        <taxon>Dictyobacteraceae</taxon>
        <taxon>Dictyobacter</taxon>
    </lineage>
</organism>
<name>A0A5J4KN52_9CHLR</name>
<dbReference type="RefSeq" id="WP_162005608.1">
    <property type="nucleotide sequence ID" value="NZ_BKZW01000003.1"/>
</dbReference>
<sequence length="133" mass="15427">MNNNHPHLIATLEQTPSALADLTSSLSEAELDFRAATDDWSIREILAHLVDDEMFVMRTRLERMVEEEQPTLAAHDEKKWYQQRNTARDAISMLLQDFAIQRAASLGILQILRDEEWLRAGYQPEYGHFTVEE</sequence>
<proteinExistence type="predicted"/>
<dbReference type="InterPro" id="IPR034660">
    <property type="entry name" value="DinB/YfiT-like"/>
</dbReference>
<protein>
    <recommendedName>
        <fullName evidence="1">DinB-like domain-containing protein</fullName>
    </recommendedName>
</protein>
<accession>A0A5J4KN52</accession>
<evidence type="ECO:0000313" key="3">
    <source>
        <dbReference type="Proteomes" id="UP000326912"/>
    </source>
</evidence>
<feature type="domain" description="DinB-like" evidence="1">
    <location>
        <begin position="12"/>
        <end position="132"/>
    </location>
</feature>
<dbReference type="SUPFAM" id="SSF109854">
    <property type="entry name" value="DinB/YfiT-like putative metalloenzymes"/>
    <property type="match status" value="1"/>
</dbReference>
<dbReference type="InterPro" id="IPR024775">
    <property type="entry name" value="DinB-like"/>
</dbReference>
<keyword evidence="3" id="KW-1185">Reference proteome</keyword>
<gene>
    <name evidence="2" type="ORF">KDW_52600</name>
</gene>
<dbReference type="Proteomes" id="UP000326912">
    <property type="component" value="Unassembled WGS sequence"/>
</dbReference>
<dbReference type="Gene3D" id="1.20.120.450">
    <property type="entry name" value="dinb family like domain"/>
    <property type="match status" value="1"/>
</dbReference>
<dbReference type="AlphaFoldDB" id="A0A5J4KN52"/>
<reference evidence="2 3" key="1">
    <citation type="submission" date="2019-10" db="EMBL/GenBank/DDBJ databases">
        <title>Dictyobacter vulcani sp. nov., within the class Ktedonobacteria, isolated from soil of volcanic Mt. Zao.</title>
        <authorList>
            <person name="Zheng Y."/>
            <person name="Wang C.M."/>
            <person name="Sakai Y."/>
            <person name="Abe K."/>
            <person name="Yokota A."/>
            <person name="Yabe S."/>
        </authorList>
    </citation>
    <scope>NUCLEOTIDE SEQUENCE [LARGE SCALE GENOMIC DNA]</scope>
    <source>
        <strain evidence="2 3">W12</strain>
    </source>
</reference>
<comment type="caution">
    <text evidence="2">The sequence shown here is derived from an EMBL/GenBank/DDBJ whole genome shotgun (WGS) entry which is preliminary data.</text>
</comment>
<dbReference type="Pfam" id="PF12867">
    <property type="entry name" value="DinB_2"/>
    <property type="match status" value="1"/>
</dbReference>